<dbReference type="NCBIfam" id="NF004127">
    <property type="entry name" value="PRK05617.1"/>
    <property type="match status" value="1"/>
</dbReference>
<dbReference type="Proteomes" id="UP000773614">
    <property type="component" value="Unassembled WGS sequence"/>
</dbReference>
<keyword evidence="6" id="KW-1185">Reference proteome</keyword>
<sequence length="355" mass="38660">MTTPGIRFDRVGRLGLVTLDRPEALNALTRTMFDAFSQTLGAWERDERVLHVAVRSSSPKAFCSGGDIRMLYNEGLAAKRGEGPLPLSLFEAEYRLNHRIRTYPKPYLALVDGIAMGGGAGISINGRYRVAGPNIRFAMPEVAIGLVPDIGSSHFLPRLPGEIGTYLALTGTRIGRADCLYCGLSTHAADPARFDAILDALAGGEAAEAVLARHADTSEGEAEPAPLAAERDRIDTAFAHDDLASILSHLEFAGFEGWSLAGEAVQAMSRASPTSLLITLRQMREGRMLSHADCLRMEYRIVARLLGEHDFYEGVRAQIVDKDRNPAWRPASLAQVDPGTIDRYFAPLDRELTLS</sequence>
<dbReference type="SUPFAM" id="SSF52096">
    <property type="entry name" value="ClpP/crotonase"/>
    <property type="match status" value="1"/>
</dbReference>
<evidence type="ECO:0000256" key="3">
    <source>
        <dbReference type="ARBA" id="ARBA00022801"/>
    </source>
</evidence>
<name>A0A964T2F1_9HYPH</name>
<dbReference type="Gene3D" id="3.90.226.10">
    <property type="entry name" value="2-enoyl-CoA Hydratase, Chain A, domain 1"/>
    <property type="match status" value="1"/>
</dbReference>
<dbReference type="CDD" id="cd06558">
    <property type="entry name" value="crotonase-like"/>
    <property type="match status" value="1"/>
</dbReference>
<organism evidence="5 6">
    <name type="scientific">Propylenella binzhouense</name>
    <dbReference type="NCBI Taxonomy" id="2555902"/>
    <lineage>
        <taxon>Bacteria</taxon>
        <taxon>Pseudomonadati</taxon>
        <taxon>Pseudomonadota</taxon>
        <taxon>Alphaproteobacteria</taxon>
        <taxon>Hyphomicrobiales</taxon>
        <taxon>Propylenellaceae</taxon>
        <taxon>Propylenella</taxon>
    </lineage>
</organism>
<dbReference type="InterPro" id="IPR045004">
    <property type="entry name" value="ECH_dom"/>
</dbReference>
<dbReference type="PANTHER" id="PTHR43176:SF3">
    <property type="entry name" value="3-HYDROXYISOBUTYRYL-COA HYDROLASE, MITOCHONDRIAL"/>
    <property type="match status" value="1"/>
</dbReference>
<dbReference type="OrthoDB" id="9790967at2"/>
<feature type="domain" description="Enoyl-CoA hydratase/isomerase" evidence="4">
    <location>
        <begin position="15"/>
        <end position="345"/>
    </location>
</feature>
<evidence type="ECO:0000256" key="1">
    <source>
        <dbReference type="ARBA" id="ARBA00001709"/>
    </source>
</evidence>
<comment type="caution">
    <text evidence="5">The sequence shown here is derived from an EMBL/GenBank/DDBJ whole genome shotgun (WGS) entry which is preliminary data.</text>
</comment>
<evidence type="ECO:0000313" key="5">
    <source>
        <dbReference type="EMBL" id="MYZ46697.1"/>
    </source>
</evidence>
<dbReference type="GO" id="GO:0003860">
    <property type="term" value="F:3-hydroxyisobutyryl-CoA hydrolase activity"/>
    <property type="evidence" value="ECO:0007669"/>
    <property type="project" value="UniProtKB-EC"/>
</dbReference>
<proteinExistence type="predicted"/>
<protein>
    <recommendedName>
        <fullName evidence="2">3-hydroxyisobutyryl-CoA hydrolase</fullName>
        <ecNumber evidence="2">3.1.2.4</ecNumber>
    </recommendedName>
</protein>
<gene>
    <name evidence="5" type="ORF">E4O86_03055</name>
</gene>
<accession>A0A964T2F1</accession>
<dbReference type="GO" id="GO:0006574">
    <property type="term" value="P:L-valine catabolic process"/>
    <property type="evidence" value="ECO:0007669"/>
    <property type="project" value="TreeGrafter"/>
</dbReference>
<dbReference type="EC" id="3.1.2.4" evidence="2"/>
<reference evidence="5" key="1">
    <citation type="submission" date="2019-03" db="EMBL/GenBank/DDBJ databases">
        <title>Afifella sp. nov., isolated from activated sludge.</title>
        <authorList>
            <person name="Li Q."/>
            <person name="Liu Y."/>
        </authorList>
    </citation>
    <scope>NUCLEOTIDE SEQUENCE</scope>
    <source>
        <strain evidence="5">L72</strain>
    </source>
</reference>
<keyword evidence="3" id="KW-0378">Hydrolase</keyword>
<dbReference type="InterPro" id="IPR032259">
    <property type="entry name" value="HIBYL-CoA-H"/>
</dbReference>
<dbReference type="PANTHER" id="PTHR43176">
    <property type="entry name" value="3-HYDROXYISOBUTYRYL-COA HYDROLASE-RELATED"/>
    <property type="match status" value="1"/>
</dbReference>
<evidence type="ECO:0000256" key="2">
    <source>
        <dbReference type="ARBA" id="ARBA00011915"/>
    </source>
</evidence>
<dbReference type="InterPro" id="IPR029045">
    <property type="entry name" value="ClpP/crotonase-like_dom_sf"/>
</dbReference>
<comment type="catalytic activity">
    <reaction evidence="1">
        <text>3-hydroxy-2-methylpropanoyl-CoA + H2O = 3-hydroxy-2-methylpropanoate + CoA + H(+)</text>
        <dbReference type="Rhea" id="RHEA:20888"/>
        <dbReference type="ChEBI" id="CHEBI:11805"/>
        <dbReference type="ChEBI" id="CHEBI:15377"/>
        <dbReference type="ChEBI" id="CHEBI:15378"/>
        <dbReference type="ChEBI" id="CHEBI:57287"/>
        <dbReference type="ChEBI" id="CHEBI:57340"/>
        <dbReference type="EC" id="3.1.2.4"/>
    </reaction>
</comment>
<dbReference type="EMBL" id="SPKJ01000005">
    <property type="protein sequence ID" value="MYZ46697.1"/>
    <property type="molecule type" value="Genomic_DNA"/>
</dbReference>
<dbReference type="AlphaFoldDB" id="A0A964T2F1"/>
<dbReference type="Pfam" id="PF16113">
    <property type="entry name" value="ECH_2"/>
    <property type="match status" value="1"/>
</dbReference>
<evidence type="ECO:0000259" key="4">
    <source>
        <dbReference type="Pfam" id="PF16113"/>
    </source>
</evidence>
<evidence type="ECO:0000313" key="6">
    <source>
        <dbReference type="Proteomes" id="UP000773614"/>
    </source>
</evidence>